<keyword evidence="3" id="KW-0963">Cytoplasm</keyword>
<dbReference type="InterPro" id="IPR007721">
    <property type="entry name" value="RbsD_FucU"/>
</dbReference>
<comment type="catalytic activity">
    <reaction evidence="1">
        <text>beta-D-ribopyranose = beta-D-ribofuranose</text>
        <dbReference type="Rhea" id="RHEA:25432"/>
        <dbReference type="ChEBI" id="CHEBI:27476"/>
        <dbReference type="ChEBI" id="CHEBI:47002"/>
        <dbReference type="EC" id="5.4.99.62"/>
    </reaction>
</comment>
<evidence type="ECO:0000313" key="7">
    <source>
        <dbReference type="Proteomes" id="UP000665020"/>
    </source>
</evidence>
<dbReference type="Gene3D" id="3.40.1650.10">
    <property type="entry name" value="RbsD-like domain"/>
    <property type="match status" value="1"/>
</dbReference>
<keyword evidence="7" id="KW-1185">Reference proteome</keyword>
<evidence type="ECO:0000256" key="5">
    <source>
        <dbReference type="ARBA" id="ARBA00023277"/>
    </source>
</evidence>
<dbReference type="GO" id="GO:0019303">
    <property type="term" value="P:D-ribose catabolic process"/>
    <property type="evidence" value="ECO:0007669"/>
    <property type="project" value="TreeGrafter"/>
</dbReference>
<evidence type="ECO:0000256" key="4">
    <source>
        <dbReference type="ARBA" id="ARBA00023235"/>
    </source>
</evidence>
<gene>
    <name evidence="6" type="primary">rbsD</name>
    <name evidence="6" type="ORF">GM661_07935</name>
</gene>
<dbReference type="PANTHER" id="PTHR37831:SF1">
    <property type="entry name" value="D-RIBOSE PYRANASE"/>
    <property type="match status" value="1"/>
</dbReference>
<dbReference type="NCBIfam" id="NF008761">
    <property type="entry name" value="PRK11797.1"/>
    <property type="match status" value="1"/>
</dbReference>
<dbReference type="GO" id="GO:0016872">
    <property type="term" value="F:intramolecular lyase activity"/>
    <property type="evidence" value="ECO:0007669"/>
    <property type="project" value="InterPro"/>
</dbReference>
<accession>A0A8A7KIE8</accession>
<dbReference type="SUPFAM" id="SSF102546">
    <property type="entry name" value="RbsD-like"/>
    <property type="match status" value="1"/>
</dbReference>
<reference evidence="6" key="1">
    <citation type="submission" date="2019-12" db="EMBL/GenBank/DDBJ databases">
        <authorList>
            <person name="zhang j."/>
            <person name="sun C.M."/>
        </authorList>
    </citation>
    <scope>NUCLEOTIDE SEQUENCE</scope>
    <source>
        <strain evidence="6">NS-1</strain>
    </source>
</reference>
<organism evidence="6 7">
    <name type="scientific">Iocasia fonsfrigidae</name>
    <dbReference type="NCBI Taxonomy" id="2682810"/>
    <lineage>
        <taxon>Bacteria</taxon>
        <taxon>Bacillati</taxon>
        <taxon>Bacillota</taxon>
        <taxon>Clostridia</taxon>
        <taxon>Halanaerobiales</taxon>
        <taxon>Halanaerobiaceae</taxon>
        <taxon>Iocasia</taxon>
    </lineage>
</organism>
<dbReference type="GO" id="GO:0062193">
    <property type="term" value="F:D-ribose pyranase activity"/>
    <property type="evidence" value="ECO:0007669"/>
    <property type="project" value="UniProtKB-EC"/>
</dbReference>
<proteinExistence type="predicted"/>
<dbReference type="AlphaFoldDB" id="A0A8A7KIE8"/>
<evidence type="ECO:0000256" key="2">
    <source>
        <dbReference type="ARBA" id="ARBA00012862"/>
    </source>
</evidence>
<keyword evidence="4 6" id="KW-0413">Isomerase</keyword>
<protein>
    <recommendedName>
        <fullName evidence="2">D-ribose pyranase</fullName>
        <ecNumber evidence="2">5.4.99.62</ecNumber>
    </recommendedName>
</protein>
<dbReference type="Proteomes" id="UP000665020">
    <property type="component" value="Chromosome"/>
</dbReference>
<dbReference type="KEGG" id="ifn:GM661_07935"/>
<evidence type="ECO:0000256" key="1">
    <source>
        <dbReference type="ARBA" id="ARBA00000223"/>
    </source>
</evidence>
<dbReference type="InterPro" id="IPR023750">
    <property type="entry name" value="RbsD-like_sf"/>
</dbReference>
<keyword evidence="5" id="KW-0119">Carbohydrate metabolism</keyword>
<dbReference type="RefSeq" id="WP_230869522.1">
    <property type="nucleotide sequence ID" value="NZ_CP046640.1"/>
</dbReference>
<evidence type="ECO:0000313" key="6">
    <source>
        <dbReference type="EMBL" id="QTL97914.1"/>
    </source>
</evidence>
<dbReference type="GO" id="GO:0005829">
    <property type="term" value="C:cytosol"/>
    <property type="evidence" value="ECO:0007669"/>
    <property type="project" value="TreeGrafter"/>
</dbReference>
<dbReference type="GO" id="GO:0048029">
    <property type="term" value="F:monosaccharide binding"/>
    <property type="evidence" value="ECO:0007669"/>
    <property type="project" value="InterPro"/>
</dbReference>
<dbReference type="Pfam" id="PF05025">
    <property type="entry name" value="RbsD_FucU"/>
    <property type="match status" value="1"/>
</dbReference>
<name>A0A8A7KIE8_9FIRM</name>
<evidence type="ECO:0000256" key="3">
    <source>
        <dbReference type="ARBA" id="ARBA00022490"/>
    </source>
</evidence>
<dbReference type="InterPro" id="IPR023064">
    <property type="entry name" value="D-ribose_pyranase"/>
</dbReference>
<dbReference type="PANTHER" id="PTHR37831">
    <property type="entry name" value="D-RIBOSE PYRANASE"/>
    <property type="match status" value="1"/>
</dbReference>
<dbReference type="EMBL" id="CP046640">
    <property type="protein sequence ID" value="QTL97914.1"/>
    <property type="molecule type" value="Genomic_DNA"/>
</dbReference>
<dbReference type="EC" id="5.4.99.62" evidence="2"/>
<sequence>MKRKGILNREVSRVIASMGHGQFLLVCDAGFPIPQEADCVDLAIKKGLPDLPTVLSTINKEFISEKVMCAPETKSNNQPLYDELKKIFKEVDFEDISHEKILKEIAYEARAIIRTGDYNPWGNIVLQAGTDPYAWFEKEGLKMPDFYKQRIKNIEEADKRDMFYKSENNMEVYYGTLC</sequence>